<dbReference type="EMBL" id="JAKCXM010000135">
    <property type="protein sequence ID" value="KAJ0401169.1"/>
    <property type="molecule type" value="Genomic_DNA"/>
</dbReference>
<keyword evidence="2" id="KW-1185">Reference proteome</keyword>
<reference evidence="1" key="1">
    <citation type="submission" date="2021-12" db="EMBL/GenBank/DDBJ databases">
        <title>Prjna785345.</title>
        <authorList>
            <person name="Rujirawat T."/>
            <person name="Krajaejun T."/>
        </authorList>
    </citation>
    <scope>NUCLEOTIDE SEQUENCE</scope>
    <source>
        <strain evidence="1">Pi057C3</strain>
    </source>
</reference>
<comment type="caution">
    <text evidence="1">The sequence shown here is derived from an EMBL/GenBank/DDBJ whole genome shotgun (WGS) entry which is preliminary data.</text>
</comment>
<accession>A0AAD5Q715</accession>
<organism evidence="1 2">
    <name type="scientific">Pythium insidiosum</name>
    <name type="common">Pythiosis disease agent</name>
    <dbReference type="NCBI Taxonomy" id="114742"/>
    <lineage>
        <taxon>Eukaryota</taxon>
        <taxon>Sar</taxon>
        <taxon>Stramenopiles</taxon>
        <taxon>Oomycota</taxon>
        <taxon>Peronosporomycetes</taxon>
        <taxon>Pythiales</taxon>
        <taxon>Pythiaceae</taxon>
        <taxon>Pythium</taxon>
    </lineage>
</organism>
<sequence>MRPDDERAKQRMLRLWAALGERRDDVSSITIVMSNSTVVHADELLANGTQTLLGASNLATPLGRYPSAVLRAADIAQIDARLSPPQLRRLLQELP</sequence>
<dbReference type="Gene3D" id="2.30.30.100">
    <property type="match status" value="1"/>
</dbReference>
<dbReference type="Proteomes" id="UP001209570">
    <property type="component" value="Unassembled WGS sequence"/>
</dbReference>
<name>A0AAD5Q715_PYTIN</name>
<evidence type="ECO:0000313" key="1">
    <source>
        <dbReference type="EMBL" id="KAJ0401169.1"/>
    </source>
</evidence>
<protein>
    <submittedName>
        <fullName evidence="1">Uncharacterized protein</fullName>
    </submittedName>
</protein>
<proteinExistence type="predicted"/>
<gene>
    <name evidence="1" type="ORF">P43SY_004376</name>
</gene>
<dbReference type="AlphaFoldDB" id="A0AAD5Q715"/>
<evidence type="ECO:0000313" key="2">
    <source>
        <dbReference type="Proteomes" id="UP001209570"/>
    </source>
</evidence>